<evidence type="ECO:0000256" key="1">
    <source>
        <dbReference type="SAM" id="MobiDB-lite"/>
    </source>
</evidence>
<name>A0A8S1EPS7_9PELO</name>
<proteinExistence type="predicted"/>
<accession>A0A8S1EPS7</accession>
<organism evidence="2 3">
    <name type="scientific">Caenorhabditis bovis</name>
    <dbReference type="NCBI Taxonomy" id="2654633"/>
    <lineage>
        <taxon>Eukaryota</taxon>
        <taxon>Metazoa</taxon>
        <taxon>Ecdysozoa</taxon>
        <taxon>Nematoda</taxon>
        <taxon>Chromadorea</taxon>
        <taxon>Rhabditida</taxon>
        <taxon>Rhabditina</taxon>
        <taxon>Rhabditomorpha</taxon>
        <taxon>Rhabditoidea</taxon>
        <taxon>Rhabditidae</taxon>
        <taxon>Peloderinae</taxon>
        <taxon>Caenorhabditis</taxon>
    </lineage>
</organism>
<dbReference type="EMBL" id="CADEPM010000003">
    <property type="protein sequence ID" value="CAB3403395.1"/>
    <property type="molecule type" value="Genomic_DNA"/>
</dbReference>
<dbReference type="Proteomes" id="UP000494206">
    <property type="component" value="Unassembled WGS sequence"/>
</dbReference>
<reference evidence="2 3" key="1">
    <citation type="submission" date="2020-04" db="EMBL/GenBank/DDBJ databases">
        <authorList>
            <person name="Laetsch R D."/>
            <person name="Stevens L."/>
            <person name="Kumar S."/>
            <person name="Blaxter L. M."/>
        </authorList>
    </citation>
    <scope>NUCLEOTIDE SEQUENCE [LARGE SCALE GENOMIC DNA]</scope>
</reference>
<gene>
    <name evidence="2" type="ORF">CBOVIS_LOCUS5879</name>
</gene>
<keyword evidence="3" id="KW-1185">Reference proteome</keyword>
<feature type="compositionally biased region" description="Polar residues" evidence="1">
    <location>
        <begin position="17"/>
        <end position="28"/>
    </location>
</feature>
<protein>
    <submittedName>
        <fullName evidence="2">Uncharacterized protein</fullName>
    </submittedName>
</protein>
<sequence>MGCCPSKPVQARKQNRPPVTQNTQKPANYQQTRRPPTPPPPYSPTPSPKIPAKASSETNVDIELTPDVTQKSQSTKASLTTFTPPQPVISPAQNYQQQCYQQRCYQYPQTVIQSPVVMQTPIMAPPPVIMAPYPYWYDAMYYDPFYCGFYGGYGYDGFYW</sequence>
<feature type="region of interest" description="Disordered" evidence="1">
    <location>
        <begin position="1"/>
        <end position="59"/>
    </location>
</feature>
<feature type="compositionally biased region" description="Pro residues" evidence="1">
    <location>
        <begin position="35"/>
        <end position="49"/>
    </location>
</feature>
<evidence type="ECO:0000313" key="2">
    <source>
        <dbReference type="EMBL" id="CAB3403395.1"/>
    </source>
</evidence>
<dbReference type="AlphaFoldDB" id="A0A8S1EPS7"/>
<comment type="caution">
    <text evidence="2">The sequence shown here is derived from an EMBL/GenBank/DDBJ whole genome shotgun (WGS) entry which is preliminary data.</text>
</comment>
<evidence type="ECO:0000313" key="3">
    <source>
        <dbReference type="Proteomes" id="UP000494206"/>
    </source>
</evidence>